<protein>
    <submittedName>
        <fullName evidence="2">Uncharacterized protein</fullName>
    </submittedName>
</protein>
<accession>M7ZWJ3</accession>
<proteinExistence type="predicted"/>
<feature type="compositionally biased region" description="Basic and acidic residues" evidence="1">
    <location>
        <begin position="64"/>
        <end position="75"/>
    </location>
</feature>
<sequence length="203" mass="22720">MRDVEARPMAKVFFTDVGTLMVAGTLPLRAQLLTWTAPRLATEARRYPHGRRHPSSPSPAPHLDGPRPRDRGREQQQRRLLLIWERKSPGSRVNLHAWLAVADSPRGALWGNASPTGAPSGRRSRTPSWSQPATRCRFRPSRGPLDVISGNLDEDFLISGDRTRITPSPSICTRHTQKYPSSVKSSYKNALLCRYRPSTSHAI</sequence>
<feature type="region of interest" description="Disordered" evidence="1">
    <location>
        <begin position="109"/>
        <end position="135"/>
    </location>
</feature>
<dbReference type="EMBL" id="KD018436">
    <property type="protein sequence ID" value="EMS67518.1"/>
    <property type="molecule type" value="Genomic_DNA"/>
</dbReference>
<evidence type="ECO:0000256" key="1">
    <source>
        <dbReference type="SAM" id="MobiDB-lite"/>
    </source>
</evidence>
<dbReference type="AlphaFoldDB" id="M7ZWJ3"/>
<reference evidence="2" key="1">
    <citation type="journal article" date="2013" name="Nature">
        <title>Draft genome of the wheat A-genome progenitor Triticum urartu.</title>
        <authorList>
            <person name="Ling H.Q."/>
            <person name="Zhao S."/>
            <person name="Liu D."/>
            <person name="Wang J."/>
            <person name="Sun H."/>
            <person name="Zhang C."/>
            <person name="Fan H."/>
            <person name="Li D."/>
            <person name="Dong L."/>
            <person name="Tao Y."/>
            <person name="Gao C."/>
            <person name="Wu H."/>
            <person name="Li Y."/>
            <person name="Cui Y."/>
            <person name="Guo X."/>
            <person name="Zheng S."/>
            <person name="Wang B."/>
            <person name="Yu K."/>
            <person name="Liang Q."/>
            <person name="Yang W."/>
            <person name="Lou X."/>
            <person name="Chen J."/>
            <person name="Feng M."/>
            <person name="Jian J."/>
            <person name="Zhang X."/>
            <person name="Luo G."/>
            <person name="Jiang Y."/>
            <person name="Liu J."/>
            <person name="Wang Z."/>
            <person name="Sha Y."/>
            <person name="Zhang B."/>
            <person name="Wu H."/>
            <person name="Tang D."/>
            <person name="Shen Q."/>
            <person name="Xue P."/>
            <person name="Zou S."/>
            <person name="Wang X."/>
            <person name="Liu X."/>
            <person name="Wang F."/>
            <person name="Yang Y."/>
            <person name="An X."/>
            <person name="Dong Z."/>
            <person name="Zhang K."/>
            <person name="Zhang X."/>
            <person name="Luo M.C."/>
            <person name="Dvorak J."/>
            <person name="Tong Y."/>
            <person name="Wang J."/>
            <person name="Yang H."/>
            <person name="Li Z."/>
            <person name="Wang D."/>
            <person name="Zhang A."/>
            <person name="Wang J."/>
        </authorList>
    </citation>
    <scope>NUCLEOTIDE SEQUENCE</scope>
</reference>
<gene>
    <name evidence="2" type="ORF">TRIUR3_20110</name>
</gene>
<evidence type="ECO:0000313" key="2">
    <source>
        <dbReference type="EMBL" id="EMS67518.1"/>
    </source>
</evidence>
<organism evidence="2">
    <name type="scientific">Triticum urartu</name>
    <name type="common">Red wild einkorn</name>
    <name type="synonym">Crithodium urartu</name>
    <dbReference type="NCBI Taxonomy" id="4572"/>
    <lineage>
        <taxon>Eukaryota</taxon>
        <taxon>Viridiplantae</taxon>
        <taxon>Streptophyta</taxon>
        <taxon>Embryophyta</taxon>
        <taxon>Tracheophyta</taxon>
        <taxon>Spermatophyta</taxon>
        <taxon>Magnoliopsida</taxon>
        <taxon>Liliopsida</taxon>
        <taxon>Poales</taxon>
        <taxon>Poaceae</taxon>
        <taxon>BOP clade</taxon>
        <taxon>Pooideae</taxon>
        <taxon>Triticodae</taxon>
        <taxon>Triticeae</taxon>
        <taxon>Triticinae</taxon>
        <taxon>Triticum</taxon>
    </lineage>
</organism>
<feature type="region of interest" description="Disordered" evidence="1">
    <location>
        <begin position="45"/>
        <end position="75"/>
    </location>
</feature>
<name>M7ZWJ3_TRIUA</name>